<feature type="transmembrane region" description="Helical" evidence="12">
    <location>
        <begin position="390"/>
        <end position="412"/>
    </location>
</feature>
<keyword evidence="3 12" id="KW-0813">Transport</keyword>
<evidence type="ECO:0000256" key="5">
    <source>
        <dbReference type="ARBA" id="ARBA00022617"/>
    </source>
</evidence>
<evidence type="ECO:0000256" key="8">
    <source>
        <dbReference type="ARBA" id="ARBA00022982"/>
    </source>
</evidence>
<dbReference type="GO" id="GO:0005886">
    <property type="term" value="C:plasma membrane"/>
    <property type="evidence" value="ECO:0007669"/>
    <property type="project" value="UniProtKB-SubCell"/>
</dbReference>
<evidence type="ECO:0000256" key="12">
    <source>
        <dbReference type="PIRNR" id="PIRNR006446"/>
    </source>
</evidence>
<feature type="transmembrane region" description="Helical" evidence="12">
    <location>
        <begin position="46"/>
        <end position="64"/>
    </location>
</feature>
<accession>F7NHA7</accession>
<dbReference type="STRING" id="1009370.ALO_07263"/>
<evidence type="ECO:0000313" key="13">
    <source>
        <dbReference type="EMBL" id="EGO64590.1"/>
    </source>
</evidence>
<evidence type="ECO:0000256" key="7">
    <source>
        <dbReference type="ARBA" id="ARBA00022723"/>
    </source>
</evidence>
<evidence type="ECO:0000256" key="2">
    <source>
        <dbReference type="ARBA" id="ARBA00009819"/>
    </source>
</evidence>
<evidence type="ECO:0000313" key="14">
    <source>
        <dbReference type="Proteomes" id="UP000003240"/>
    </source>
</evidence>
<comment type="subcellular location">
    <subcellularLocation>
        <location evidence="1">Cell membrane</location>
        <topology evidence="1">Multi-pass membrane protein</topology>
    </subcellularLocation>
</comment>
<dbReference type="PIRSF" id="PIRSF006446">
    <property type="entry name" value="Cyt_quinol_oxidase_1"/>
    <property type="match status" value="1"/>
</dbReference>
<gene>
    <name evidence="13" type="ORF">ALO_07263</name>
</gene>
<feature type="transmembrane region" description="Helical" evidence="12">
    <location>
        <begin position="441"/>
        <end position="463"/>
    </location>
</feature>
<comment type="caution">
    <text evidence="13">The sequence shown here is derived from an EMBL/GenBank/DDBJ whole genome shotgun (WGS) entry which is preliminary data.</text>
</comment>
<evidence type="ECO:0000256" key="11">
    <source>
        <dbReference type="ARBA" id="ARBA00023136"/>
    </source>
</evidence>
<evidence type="ECO:0000256" key="4">
    <source>
        <dbReference type="ARBA" id="ARBA00022475"/>
    </source>
</evidence>
<keyword evidence="11 12" id="KW-0472">Membrane</keyword>
<dbReference type="GO" id="GO:0009055">
    <property type="term" value="F:electron transfer activity"/>
    <property type="evidence" value="ECO:0007669"/>
    <property type="project" value="UniProtKB-UniRule"/>
</dbReference>
<evidence type="ECO:0000256" key="1">
    <source>
        <dbReference type="ARBA" id="ARBA00004651"/>
    </source>
</evidence>
<dbReference type="GO" id="GO:0016682">
    <property type="term" value="F:oxidoreductase activity, acting on diphenols and related substances as donors, oxygen as acceptor"/>
    <property type="evidence" value="ECO:0007669"/>
    <property type="project" value="TreeGrafter"/>
</dbReference>
<keyword evidence="6 12" id="KW-0812">Transmembrane</keyword>
<keyword evidence="8 12" id="KW-0249">Electron transport</keyword>
<feature type="transmembrane region" description="Helical" evidence="12">
    <location>
        <begin position="214"/>
        <end position="233"/>
    </location>
</feature>
<evidence type="ECO:0000256" key="6">
    <source>
        <dbReference type="ARBA" id="ARBA00022692"/>
    </source>
</evidence>
<dbReference type="Proteomes" id="UP000003240">
    <property type="component" value="Unassembled WGS sequence"/>
</dbReference>
<feature type="transmembrane region" description="Helical" evidence="12">
    <location>
        <begin position="156"/>
        <end position="173"/>
    </location>
</feature>
<dbReference type="GO" id="GO:0020037">
    <property type="term" value="F:heme binding"/>
    <property type="evidence" value="ECO:0007669"/>
    <property type="project" value="TreeGrafter"/>
</dbReference>
<name>F7NHA7_9FIRM</name>
<dbReference type="AlphaFoldDB" id="F7NHA7"/>
<keyword evidence="9 12" id="KW-1133">Transmembrane helix</keyword>
<evidence type="ECO:0000256" key="3">
    <source>
        <dbReference type="ARBA" id="ARBA00022448"/>
    </source>
</evidence>
<dbReference type="PANTHER" id="PTHR30365">
    <property type="entry name" value="CYTOCHROME D UBIQUINOL OXIDASE"/>
    <property type="match status" value="1"/>
</dbReference>
<feature type="transmembrane region" description="Helical" evidence="12">
    <location>
        <begin position="354"/>
        <end position="378"/>
    </location>
</feature>
<dbReference type="Pfam" id="PF01654">
    <property type="entry name" value="Cyt_bd_oxida_I"/>
    <property type="match status" value="1"/>
</dbReference>
<keyword evidence="14" id="KW-1185">Reference proteome</keyword>
<reference evidence="13 14" key="1">
    <citation type="journal article" date="2011" name="EMBO J.">
        <title>Structural diversity of bacterial flagellar motors.</title>
        <authorList>
            <person name="Chen S."/>
            <person name="Beeby M."/>
            <person name="Murphy G.E."/>
            <person name="Leadbetter J.R."/>
            <person name="Hendrixson D.R."/>
            <person name="Briegel A."/>
            <person name="Li Z."/>
            <person name="Shi J."/>
            <person name="Tocheva E.I."/>
            <person name="Muller A."/>
            <person name="Dobro M.J."/>
            <person name="Jensen G.J."/>
        </authorList>
    </citation>
    <scope>NUCLEOTIDE SEQUENCE [LARGE SCALE GENOMIC DNA]</scope>
    <source>
        <strain evidence="13 14">DSM 6540</strain>
    </source>
</reference>
<comment type="similarity">
    <text evidence="2 12">Belongs to the cytochrome ubiquinol oxidase subunit 1 family.</text>
</comment>
<proteinExistence type="inferred from homology"/>
<evidence type="ECO:0000256" key="10">
    <source>
        <dbReference type="ARBA" id="ARBA00023004"/>
    </source>
</evidence>
<dbReference type="GO" id="GO:0046872">
    <property type="term" value="F:metal ion binding"/>
    <property type="evidence" value="ECO:0007669"/>
    <property type="project" value="UniProtKB-UniRule"/>
</dbReference>
<organism evidence="13 14">
    <name type="scientific">Acetonema longum DSM 6540</name>
    <dbReference type="NCBI Taxonomy" id="1009370"/>
    <lineage>
        <taxon>Bacteria</taxon>
        <taxon>Bacillati</taxon>
        <taxon>Bacillota</taxon>
        <taxon>Negativicutes</taxon>
        <taxon>Acetonemataceae</taxon>
        <taxon>Acetonema</taxon>
    </lineage>
</organism>
<keyword evidence="5 12" id="KW-0349">Heme</keyword>
<dbReference type="PANTHER" id="PTHR30365:SF15">
    <property type="entry name" value="CYTOCHROME BD UBIQUINOL OXIDASE SUBUNIT 1"/>
    <property type="match status" value="1"/>
</dbReference>
<protein>
    <submittedName>
        <fullName evidence="13">Cytochrome bd ubiquinol oxidase, subunit I</fullName>
    </submittedName>
</protein>
<feature type="transmembrane region" description="Helical" evidence="12">
    <location>
        <begin position="245"/>
        <end position="267"/>
    </location>
</feature>
<keyword evidence="4 12" id="KW-1003">Cell membrane</keyword>
<dbReference type="GO" id="GO:0019646">
    <property type="term" value="P:aerobic electron transport chain"/>
    <property type="evidence" value="ECO:0007669"/>
    <property type="project" value="InterPro"/>
</dbReference>
<sequence>MGIAAALDKKYQKGKYLKETSLAMRGTMDNTALILARLQFGFTLTYHFWFVGLTLGLSVLVAIMETQYIRTHDPSYKTMAKFWGRLFLVNYAMGIVTGLVNEFQFGMNWSEYSRFTGSVFGPPLAFEALTAFFVESVAIGIWVYGWDKVSRQAHLALIWLVALASNYSAFWILSANSFMQHPVGYAVNNGRLELNDLTAMITNPYLFYQYSHTVLSGLVLSGYFVMSISAYYLRRREHTGLFLQSFKSGLVCAMIATVLVIVTGHFYNQYLAYTQPMKLAASEALWQTTEPAPFLVFAIIDQNSGRNTYELALPAGLSVLAYNTPHAPVKGMNALQAELAERHGPGYYIPAVTILFWSFRGMVGIGFWLVFLAALNCWYWRKQQLDSSPALLKVTMWSLPLPYLAVTMGWMMTEMGRQPWIVYGLLLTEKGVSKVVPAASVWISFITYVVVYTGISLAALYIIRKIILEGPGNLQKQDR</sequence>
<evidence type="ECO:0000256" key="9">
    <source>
        <dbReference type="ARBA" id="ARBA00022989"/>
    </source>
</evidence>
<dbReference type="InterPro" id="IPR002585">
    <property type="entry name" value="Cyt-d_ubiquinol_oxidase_su_1"/>
</dbReference>
<dbReference type="eggNOG" id="COG1271">
    <property type="taxonomic scope" value="Bacteria"/>
</dbReference>
<keyword evidence="7 12" id="KW-0479">Metal-binding</keyword>
<keyword evidence="10 12" id="KW-0408">Iron</keyword>
<feature type="transmembrane region" description="Helical" evidence="12">
    <location>
        <begin position="124"/>
        <end position="144"/>
    </location>
</feature>
<feature type="transmembrane region" description="Helical" evidence="12">
    <location>
        <begin position="85"/>
        <end position="104"/>
    </location>
</feature>
<dbReference type="GO" id="GO:0070069">
    <property type="term" value="C:cytochrome complex"/>
    <property type="evidence" value="ECO:0007669"/>
    <property type="project" value="UniProtKB-UniRule"/>
</dbReference>
<dbReference type="EMBL" id="AFGF01000053">
    <property type="protein sequence ID" value="EGO64590.1"/>
    <property type="molecule type" value="Genomic_DNA"/>
</dbReference>